<organism evidence="2 3">
    <name type="scientific">Protaetiibacter mangrovi</name>
    <dbReference type="NCBI Taxonomy" id="2970926"/>
    <lineage>
        <taxon>Bacteria</taxon>
        <taxon>Bacillati</taxon>
        <taxon>Actinomycetota</taxon>
        <taxon>Actinomycetes</taxon>
        <taxon>Micrococcales</taxon>
        <taxon>Microbacteriaceae</taxon>
        <taxon>Protaetiibacter</taxon>
    </lineage>
</organism>
<comment type="caution">
    <text evidence="2">The sequence shown here is derived from an EMBL/GenBank/DDBJ whole genome shotgun (WGS) entry which is preliminary data.</text>
</comment>
<dbReference type="RefSeq" id="WP_258797516.1">
    <property type="nucleotide sequence ID" value="NZ_JANTHX010000004.1"/>
</dbReference>
<reference evidence="2 3" key="1">
    <citation type="submission" date="2022-08" db="EMBL/GenBank/DDBJ databases">
        <authorList>
            <person name="Li F."/>
        </authorList>
    </citation>
    <scope>NUCLEOTIDE SEQUENCE [LARGE SCALE GENOMIC DNA]</scope>
    <source>
        <strain evidence="2 3">10F1B-8-1</strain>
    </source>
</reference>
<sequence length="68" mass="7131">MTSNYAAPVPLDPDDENIDSGDAVEEGTIERDGEVQLDPDVDEDRVDSAEADRLASGADTDDPGVLGL</sequence>
<name>A0ABT1ZCZ2_9MICO</name>
<accession>A0ABT1ZCZ2</accession>
<evidence type="ECO:0000313" key="2">
    <source>
        <dbReference type="EMBL" id="MCS0498562.1"/>
    </source>
</evidence>
<evidence type="ECO:0000256" key="1">
    <source>
        <dbReference type="SAM" id="MobiDB-lite"/>
    </source>
</evidence>
<feature type="compositionally biased region" description="Acidic residues" evidence="1">
    <location>
        <begin position="12"/>
        <end position="27"/>
    </location>
</feature>
<dbReference type="Proteomes" id="UP001205337">
    <property type="component" value="Unassembled WGS sequence"/>
</dbReference>
<proteinExistence type="predicted"/>
<feature type="region of interest" description="Disordered" evidence="1">
    <location>
        <begin position="1"/>
        <end position="68"/>
    </location>
</feature>
<protein>
    <recommendedName>
        <fullName evidence="4">Sugar ABC transporter ATPase</fullName>
    </recommendedName>
</protein>
<dbReference type="EMBL" id="JANTHX010000004">
    <property type="protein sequence ID" value="MCS0498562.1"/>
    <property type="molecule type" value="Genomic_DNA"/>
</dbReference>
<gene>
    <name evidence="2" type="ORF">NUH29_03230</name>
</gene>
<feature type="compositionally biased region" description="Acidic residues" evidence="1">
    <location>
        <begin position="35"/>
        <end position="45"/>
    </location>
</feature>
<keyword evidence="3" id="KW-1185">Reference proteome</keyword>
<evidence type="ECO:0000313" key="3">
    <source>
        <dbReference type="Proteomes" id="UP001205337"/>
    </source>
</evidence>
<evidence type="ECO:0008006" key="4">
    <source>
        <dbReference type="Google" id="ProtNLM"/>
    </source>
</evidence>